<dbReference type="PANTHER" id="PTHR46605:SF2">
    <property type="entry name" value="TNFR-CYS DOMAIN-CONTAINING PROTEIN"/>
    <property type="match status" value="1"/>
</dbReference>
<feature type="repeat" description="TNFR-Cys" evidence="1">
    <location>
        <begin position="98"/>
        <end position="136"/>
    </location>
</feature>
<keyword evidence="3" id="KW-1133">Transmembrane helix</keyword>
<reference evidence="6" key="1">
    <citation type="submission" date="2025-08" db="UniProtKB">
        <authorList>
            <consortium name="RefSeq"/>
        </authorList>
    </citation>
    <scope>IDENTIFICATION</scope>
    <source>
        <tissue evidence="6">Tentacle</tissue>
    </source>
</reference>
<dbReference type="GO" id="GO:0015026">
    <property type="term" value="F:coreceptor activity"/>
    <property type="evidence" value="ECO:0007669"/>
    <property type="project" value="TreeGrafter"/>
</dbReference>
<dbReference type="Proteomes" id="UP000515163">
    <property type="component" value="Unplaced"/>
</dbReference>
<dbReference type="Gene3D" id="2.10.50.10">
    <property type="entry name" value="Tumor Necrosis Factor Receptor, subunit A, domain 2"/>
    <property type="match status" value="1"/>
</dbReference>
<comment type="caution">
    <text evidence="1">Lacks conserved residue(s) required for the propagation of feature annotation.</text>
</comment>
<dbReference type="InParanoid" id="A0A6P8I3J9"/>
<dbReference type="InterPro" id="IPR001368">
    <property type="entry name" value="TNFR/NGFR_Cys_rich_reg"/>
</dbReference>
<evidence type="ECO:0000256" key="2">
    <source>
        <dbReference type="SAM" id="MobiDB-lite"/>
    </source>
</evidence>
<evidence type="ECO:0000313" key="5">
    <source>
        <dbReference type="Proteomes" id="UP000515163"/>
    </source>
</evidence>
<dbReference type="AlphaFoldDB" id="A0A6P8I3J9"/>
<evidence type="ECO:0000256" key="3">
    <source>
        <dbReference type="SAM" id="Phobius"/>
    </source>
</evidence>
<keyword evidence="3" id="KW-0812">Transmembrane</keyword>
<dbReference type="OrthoDB" id="5955815at2759"/>
<dbReference type="GO" id="GO:0005035">
    <property type="term" value="F:death receptor activity"/>
    <property type="evidence" value="ECO:0007669"/>
    <property type="project" value="TreeGrafter"/>
</dbReference>
<dbReference type="PROSITE" id="PS00652">
    <property type="entry name" value="TNFR_NGFR_1"/>
    <property type="match status" value="1"/>
</dbReference>
<evidence type="ECO:0000313" key="6">
    <source>
        <dbReference type="RefSeq" id="XP_031562066.1"/>
    </source>
</evidence>
<proteinExistence type="predicted"/>
<keyword evidence="3" id="KW-0472">Membrane</keyword>
<dbReference type="GO" id="GO:0005886">
    <property type="term" value="C:plasma membrane"/>
    <property type="evidence" value="ECO:0007669"/>
    <property type="project" value="TreeGrafter"/>
</dbReference>
<dbReference type="Pfam" id="PF00020">
    <property type="entry name" value="TNFR_c6"/>
    <property type="match status" value="1"/>
</dbReference>
<evidence type="ECO:0000256" key="1">
    <source>
        <dbReference type="PROSITE-ProRule" id="PRU00206"/>
    </source>
</evidence>
<dbReference type="InterPro" id="IPR011029">
    <property type="entry name" value="DEATH-like_dom_sf"/>
</dbReference>
<dbReference type="Gene3D" id="1.10.533.10">
    <property type="entry name" value="Death Domain, Fas"/>
    <property type="match status" value="1"/>
</dbReference>
<protein>
    <submittedName>
        <fullName evidence="6">Uncharacterized protein LOC116297888 isoform X1</fullName>
    </submittedName>
</protein>
<sequence>MKSFLLRSSVISLYVTAFSKDMGCFLVGVLFLSGVIRATVERRPRDDSICPGNQITWIYKNSGQVIGCSPCPACPPGTEYSIPCSTKAVNGTPAKCMTCPRGKFSNKFDNKPCVACTRCSKRYAKKGCTPHGNAVCGGCKAGYYDNEISFSCEECGRCCHDGKDEAPLGCARVGMCKTRPYGCPKLNRTPTKPRMNLTIKESLASKIFTQQVKKFQRRSTNKPRTSSSPSIPFLTKSDKERTHFTSQVEQGRSMNNIRHEDTALSQTIVLYILLSLLVLILILLAVAAIKINIPFKRTQRPELVRNLSSSYTTNPFMPVPTPEDRTLEDFIEKCHDVVESVCVLLGDKQKRGMWDFERVAARFGLTQEERISIKNQTTIEGGNATRQLMEVLCSKRPKITVKQFAEIVKNINRNDVFDKLQPFLSN</sequence>
<dbReference type="GO" id="GO:0009986">
    <property type="term" value="C:cell surface"/>
    <property type="evidence" value="ECO:0007669"/>
    <property type="project" value="TreeGrafter"/>
</dbReference>
<dbReference type="GeneID" id="116297888"/>
<dbReference type="GO" id="GO:0007266">
    <property type="term" value="P:Rho protein signal transduction"/>
    <property type="evidence" value="ECO:0007669"/>
    <property type="project" value="TreeGrafter"/>
</dbReference>
<dbReference type="RefSeq" id="XP_031562066.1">
    <property type="nucleotide sequence ID" value="XM_031706206.1"/>
</dbReference>
<dbReference type="GO" id="GO:0048406">
    <property type="term" value="F:nerve growth factor binding"/>
    <property type="evidence" value="ECO:0007669"/>
    <property type="project" value="TreeGrafter"/>
</dbReference>
<dbReference type="SUPFAM" id="SSF57586">
    <property type="entry name" value="TNF receptor-like"/>
    <property type="match status" value="1"/>
</dbReference>
<dbReference type="KEGG" id="aten:116297888"/>
<dbReference type="PANTHER" id="PTHR46605">
    <property type="entry name" value="TUMOR NECROSIS FACTOR RECEPTOR"/>
    <property type="match status" value="1"/>
</dbReference>
<accession>A0A6P8I3J9</accession>
<organism evidence="5 6">
    <name type="scientific">Actinia tenebrosa</name>
    <name type="common">Australian red waratah sea anemone</name>
    <dbReference type="NCBI Taxonomy" id="6105"/>
    <lineage>
        <taxon>Eukaryota</taxon>
        <taxon>Metazoa</taxon>
        <taxon>Cnidaria</taxon>
        <taxon>Anthozoa</taxon>
        <taxon>Hexacorallia</taxon>
        <taxon>Actiniaria</taxon>
        <taxon>Actiniidae</taxon>
        <taxon>Actinia</taxon>
    </lineage>
</organism>
<evidence type="ECO:0000259" key="4">
    <source>
        <dbReference type="PROSITE" id="PS50050"/>
    </source>
</evidence>
<name>A0A6P8I3J9_ACTTE</name>
<feature type="region of interest" description="Disordered" evidence="2">
    <location>
        <begin position="214"/>
        <end position="235"/>
    </location>
</feature>
<gene>
    <name evidence="6" type="primary">LOC116297888</name>
</gene>
<feature type="transmembrane region" description="Helical" evidence="3">
    <location>
        <begin position="268"/>
        <end position="289"/>
    </location>
</feature>
<dbReference type="PROSITE" id="PS50050">
    <property type="entry name" value="TNFR_NGFR_2"/>
    <property type="match status" value="1"/>
</dbReference>
<feature type="domain" description="TNFR-Cys" evidence="4">
    <location>
        <begin position="98"/>
        <end position="136"/>
    </location>
</feature>
<keyword evidence="5" id="KW-1185">Reference proteome</keyword>
<dbReference type="InterPro" id="IPR052302">
    <property type="entry name" value="Neurotrophin_rcpt-DD"/>
</dbReference>